<accession>B4GYU5</accession>
<gene>
    <name evidence="3" type="primary">Dper\GL27253</name>
    <name evidence="3" type="ORF">Dper_GL27253</name>
</gene>
<feature type="signal peptide" evidence="2">
    <location>
        <begin position="1"/>
        <end position="19"/>
    </location>
</feature>
<evidence type="ECO:0000256" key="2">
    <source>
        <dbReference type="SAM" id="SignalP"/>
    </source>
</evidence>
<evidence type="ECO:0000313" key="3">
    <source>
        <dbReference type="EMBL" id="EDW27963.1"/>
    </source>
</evidence>
<dbReference type="AlphaFoldDB" id="B4GYU5"/>
<feature type="chain" id="PRO_5002807689" evidence="2">
    <location>
        <begin position="20"/>
        <end position="163"/>
    </location>
</feature>
<evidence type="ECO:0000256" key="1">
    <source>
        <dbReference type="SAM" id="MobiDB-lite"/>
    </source>
</evidence>
<dbReference type="EMBL" id="CH479198">
    <property type="protein sequence ID" value="EDW27963.1"/>
    <property type="molecule type" value="Genomic_DNA"/>
</dbReference>
<keyword evidence="4" id="KW-1185">Reference proteome</keyword>
<feature type="region of interest" description="Disordered" evidence="1">
    <location>
        <begin position="28"/>
        <end position="53"/>
    </location>
</feature>
<evidence type="ECO:0000313" key="4">
    <source>
        <dbReference type="Proteomes" id="UP000008744"/>
    </source>
</evidence>
<proteinExistence type="predicted"/>
<keyword evidence="2" id="KW-0732">Signal</keyword>
<sequence length="163" mass="17848">MAAAEFCLCLGLGLDLCFGGSNGRCRGEHHRAPGAESQKAPRRQLHHKDIENVGDDSIGKLETTATHWSCSGSGMDEGWSGDSGARHGSSRKWANTHAPCTIHQTQDRSKWLRHELLHFLLLNAVLKPINWLPTQPPTTNHSTNSHRLIIPCSPCIPGRCACN</sequence>
<name>B4GYU5_DROPE</name>
<dbReference type="Proteomes" id="UP000008744">
    <property type="component" value="Unassembled WGS sequence"/>
</dbReference>
<organism evidence="4">
    <name type="scientific">Drosophila persimilis</name>
    <name type="common">Fruit fly</name>
    <dbReference type="NCBI Taxonomy" id="7234"/>
    <lineage>
        <taxon>Eukaryota</taxon>
        <taxon>Metazoa</taxon>
        <taxon>Ecdysozoa</taxon>
        <taxon>Arthropoda</taxon>
        <taxon>Hexapoda</taxon>
        <taxon>Insecta</taxon>
        <taxon>Pterygota</taxon>
        <taxon>Neoptera</taxon>
        <taxon>Endopterygota</taxon>
        <taxon>Diptera</taxon>
        <taxon>Brachycera</taxon>
        <taxon>Muscomorpha</taxon>
        <taxon>Ephydroidea</taxon>
        <taxon>Drosophilidae</taxon>
        <taxon>Drosophila</taxon>
        <taxon>Sophophora</taxon>
    </lineage>
</organism>
<dbReference type="HOGENOM" id="CLU_1628778_0_0_1"/>
<protein>
    <submittedName>
        <fullName evidence="3">GL27253</fullName>
    </submittedName>
</protein>
<reference evidence="3 4" key="1">
    <citation type="journal article" date="2007" name="Nature">
        <title>Evolution of genes and genomes on the Drosophila phylogeny.</title>
        <authorList>
            <consortium name="Drosophila 12 Genomes Consortium"/>
            <person name="Clark A.G."/>
            <person name="Eisen M.B."/>
            <person name="Smith D.R."/>
            <person name="Bergman C.M."/>
            <person name="Oliver B."/>
            <person name="Markow T.A."/>
            <person name="Kaufman T.C."/>
            <person name="Kellis M."/>
            <person name="Gelbart W."/>
            <person name="Iyer V.N."/>
            <person name="Pollard D.A."/>
            <person name="Sackton T.B."/>
            <person name="Larracuente A.M."/>
            <person name="Singh N.D."/>
            <person name="Abad J.P."/>
            <person name="Abt D.N."/>
            <person name="Adryan B."/>
            <person name="Aguade M."/>
            <person name="Akashi H."/>
            <person name="Anderson W.W."/>
            <person name="Aquadro C.F."/>
            <person name="Ardell D.H."/>
            <person name="Arguello R."/>
            <person name="Artieri C.G."/>
            <person name="Barbash D.A."/>
            <person name="Barker D."/>
            <person name="Barsanti P."/>
            <person name="Batterham P."/>
            <person name="Batzoglou S."/>
            <person name="Begun D."/>
            <person name="Bhutkar A."/>
            <person name="Blanco E."/>
            <person name="Bosak S.A."/>
            <person name="Bradley R.K."/>
            <person name="Brand A.D."/>
            <person name="Brent M.R."/>
            <person name="Brooks A.N."/>
            <person name="Brown R.H."/>
            <person name="Butlin R.K."/>
            <person name="Caggese C."/>
            <person name="Calvi B.R."/>
            <person name="Bernardo de Carvalho A."/>
            <person name="Caspi A."/>
            <person name="Castrezana S."/>
            <person name="Celniker S.E."/>
            <person name="Chang J.L."/>
            <person name="Chapple C."/>
            <person name="Chatterji S."/>
            <person name="Chinwalla A."/>
            <person name="Civetta A."/>
            <person name="Clifton S.W."/>
            <person name="Comeron J.M."/>
            <person name="Costello J.C."/>
            <person name="Coyne J.A."/>
            <person name="Daub J."/>
            <person name="David R.G."/>
            <person name="Delcher A.L."/>
            <person name="Delehaunty K."/>
            <person name="Do C.B."/>
            <person name="Ebling H."/>
            <person name="Edwards K."/>
            <person name="Eickbush T."/>
            <person name="Evans J.D."/>
            <person name="Filipski A."/>
            <person name="Findeiss S."/>
            <person name="Freyhult E."/>
            <person name="Fulton L."/>
            <person name="Fulton R."/>
            <person name="Garcia A.C."/>
            <person name="Gardiner A."/>
            <person name="Garfield D.A."/>
            <person name="Garvin B.E."/>
            <person name="Gibson G."/>
            <person name="Gilbert D."/>
            <person name="Gnerre S."/>
            <person name="Godfrey J."/>
            <person name="Good R."/>
            <person name="Gotea V."/>
            <person name="Gravely B."/>
            <person name="Greenberg A.J."/>
            <person name="Griffiths-Jones S."/>
            <person name="Gross S."/>
            <person name="Guigo R."/>
            <person name="Gustafson E.A."/>
            <person name="Haerty W."/>
            <person name="Hahn M.W."/>
            <person name="Halligan D.L."/>
            <person name="Halpern A.L."/>
            <person name="Halter G.M."/>
            <person name="Han M.V."/>
            <person name="Heger A."/>
            <person name="Hillier L."/>
            <person name="Hinrichs A.S."/>
            <person name="Holmes I."/>
            <person name="Hoskins R.A."/>
            <person name="Hubisz M.J."/>
            <person name="Hultmark D."/>
            <person name="Huntley M.A."/>
            <person name="Jaffe D.B."/>
            <person name="Jagadeeshan S."/>
            <person name="Jeck W.R."/>
            <person name="Johnson J."/>
            <person name="Jones C.D."/>
            <person name="Jordan W.C."/>
            <person name="Karpen G.H."/>
            <person name="Kataoka E."/>
            <person name="Keightley P.D."/>
            <person name="Kheradpour P."/>
            <person name="Kirkness E.F."/>
            <person name="Koerich L.B."/>
            <person name="Kristiansen K."/>
            <person name="Kudrna D."/>
            <person name="Kulathinal R.J."/>
            <person name="Kumar S."/>
            <person name="Kwok R."/>
            <person name="Lander E."/>
            <person name="Langley C.H."/>
            <person name="Lapoint R."/>
            <person name="Lazzaro B.P."/>
            <person name="Lee S.J."/>
            <person name="Levesque L."/>
            <person name="Li R."/>
            <person name="Lin C.F."/>
            <person name="Lin M.F."/>
            <person name="Lindblad-Toh K."/>
            <person name="Llopart A."/>
            <person name="Long M."/>
            <person name="Low L."/>
            <person name="Lozovsky E."/>
            <person name="Lu J."/>
            <person name="Luo M."/>
            <person name="Machado C.A."/>
            <person name="Makalowski W."/>
            <person name="Marzo M."/>
            <person name="Matsuda M."/>
            <person name="Matzkin L."/>
            <person name="McAllister B."/>
            <person name="McBride C.S."/>
            <person name="McKernan B."/>
            <person name="McKernan K."/>
            <person name="Mendez-Lago M."/>
            <person name="Minx P."/>
            <person name="Mollenhauer M.U."/>
            <person name="Montooth K."/>
            <person name="Mount S.M."/>
            <person name="Mu X."/>
            <person name="Myers E."/>
            <person name="Negre B."/>
            <person name="Newfeld S."/>
            <person name="Nielsen R."/>
            <person name="Noor M.A."/>
            <person name="O'Grady P."/>
            <person name="Pachter L."/>
            <person name="Papaceit M."/>
            <person name="Parisi M.J."/>
            <person name="Parisi M."/>
            <person name="Parts L."/>
            <person name="Pedersen J.S."/>
            <person name="Pesole G."/>
            <person name="Phillippy A.M."/>
            <person name="Ponting C.P."/>
            <person name="Pop M."/>
            <person name="Porcelli D."/>
            <person name="Powell J.R."/>
            <person name="Prohaska S."/>
            <person name="Pruitt K."/>
            <person name="Puig M."/>
            <person name="Quesneville H."/>
            <person name="Ram K.R."/>
            <person name="Rand D."/>
            <person name="Rasmussen M.D."/>
            <person name="Reed L.K."/>
            <person name="Reenan R."/>
            <person name="Reily A."/>
            <person name="Remington K.A."/>
            <person name="Rieger T.T."/>
            <person name="Ritchie M.G."/>
            <person name="Robin C."/>
            <person name="Rogers Y.H."/>
            <person name="Rohde C."/>
            <person name="Rozas J."/>
            <person name="Rubenfield M.J."/>
            <person name="Ruiz A."/>
            <person name="Russo S."/>
            <person name="Salzberg S.L."/>
            <person name="Sanchez-Gracia A."/>
            <person name="Saranga D.J."/>
            <person name="Sato H."/>
            <person name="Schaeffer S.W."/>
            <person name="Schatz M.C."/>
            <person name="Schlenke T."/>
            <person name="Schwartz R."/>
            <person name="Segarra C."/>
            <person name="Singh R.S."/>
            <person name="Sirot L."/>
            <person name="Sirota M."/>
            <person name="Sisneros N.B."/>
            <person name="Smith C.D."/>
            <person name="Smith T.F."/>
            <person name="Spieth J."/>
            <person name="Stage D.E."/>
            <person name="Stark A."/>
            <person name="Stephan W."/>
            <person name="Strausberg R.L."/>
            <person name="Strempel S."/>
            <person name="Sturgill D."/>
            <person name="Sutton G."/>
            <person name="Sutton G.G."/>
            <person name="Tao W."/>
            <person name="Teichmann S."/>
            <person name="Tobari Y.N."/>
            <person name="Tomimura Y."/>
            <person name="Tsolas J.M."/>
            <person name="Valente V.L."/>
            <person name="Venter E."/>
            <person name="Venter J.C."/>
            <person name="Vicario S."/>
            <person name="Vieira F.G."/>
            <person name="Vilella A.J."/>
            <person name="Villasante A."/>
            <person name="Walenz B."/>
            <person name="Wang J."/>
            <person name="Wasserman M."/>
            <person name="Watts T."/>
            <person name="Wilson D."/>
            <person name="Wilson R.K."/>
            <person name="Wing R.A."/>
            <person name="Wolfner M.F."/>
            <person name="Wong A."/>
            <person name="Wong G.K."/>
            <person name="Wu C.I."/>
            <person name="Wu G."/>
            <person name="Yamamoto D."/>
            <person name="Yang H.P."/>
            <person name="Yang S.P."/>
            <person name="Yorke J.A."/>
            <person name="Yoshida K."/>
            <person name="Zdobnov E."/>
            <person name="Zhang P."/>
            <person name="Zhang Y."/>
            <person name="Zimin A.V."/>
            <person name="Baldwin J."/>
            <person name="Abdouelleil A."/>
            <person name="Abdulkadir J."/>
            <person name="Abebe A."/>
            <person name="Abera B."/>
            <person name="Abreu J."/>
            <person name="Acer S.C."/>
            <person name="Aftuck L."/>
            <person name="Alexander A."/>
            <person name="An P."/>
            <person name="Anderson E."/>
            <person name="Anderson S."/>
            <person name="Arachi H."/>
            <person name="Azer M."/>
            <person name="Bachantsang P."/>
            <person name="Barry A."/>
            <person name="Bayul T."/>
            <person name="Berlin A."/>
            <person name="Bessette D."/>
            <person name="Bloom T."/>
            <person name="Blye J."/>
            <person name="Boguslavskiy L."/>
            <person name="Bonnet C."/>
            <person name="Boukhgalter B."/>
            <person name="Bourzgui I."/>
            <person name="Brown A."/>
            <person name="Cahill P."/>
            <person name="Channer S."/>
            <person name="Cheshatsang Y."/>
            <person name="Chuda L."/>
            <person name="Citroen M."/>
            <person name="Collymore A."/>
            <person name="Cooke P."/>
            <person name="Costello M."/>
            <person name="D'Aco K."/>
            <person name="Daza R."/>
            <person name="De Haan G."/>
            <person name="DeGray S."/>
            <person name="DeMaso C."/>
            <person name="Dhargay N."/>
            <person name="Dooley K."/>
            <person name="Dooley E."/>
            <person name="Doricent M."/>
            <person name="Dorje P."/>
            <person name="Dorjee K."/>
            <person name="Dupes A."/>
            <person name="Elong R."/>
            <person name="Falk J."/>
            <person name="Farina A."/>
            <person name="Faro S."/>
            <person name="Ferguson D."/>
            <person name="Fisher S."/>
            <person name="Foley C.D."/>
            <person name="Franke A."/>
            <person name="Friedrich D."/>
            <person name="Gadbois L."/>
            <person name="Gearin G."/>
            <person name="Gearin C.R."/>
            <person name="Giannoukos G."/>
            <person name="Goode T."/>
            <person name="Graham J."/>
            <person name="Grandbois E."/>
            <person name="Grewal S."/>
            <person name="Gyaltsen K."/>
            <person name="Hafez N."/>
            <person name="Hagos B."/>
            <person name="Hall J."/>
            <person name="Henson C."/>
            <person name="Hollinger A."/>
            <person name="Honan T."/>
            <person name="Huard M.D."/>
            <person name="Hughes L."/>
            <person name="Hurhula B."/>
            <person name="Husby M.E."/>
            <person name="Kamat A."/>
            <person name="Kanga B."/>
            <person name="Kashin S."/>
            <person name="Khazanovich D."/>
            <person name="Kisner P."/>
            <person name="Lance K."/>
            <person name="Lara M."/>
            <person name="Lee W."/>
            <person name="Lennon N."/>
            <person name="Letendre F."/>
            <person name="LeVine R."/>
            <person name="Lipovsky A."/>
            <person name="Liu X."/>
            <person name="Liu J."/>
            <person name="Liu S."/>
            <person name="Lokyitsang T."/>
            <person name="Lokyitsang Y."/>
            <person name="Lubonja R."/>
            <person name="Lui A."/>
            <person name="MacDonald P."/>
            <person name="Magnisalis V."/>
            <person name="Maru K."/>
            <person name="Matthews C."/>
            <person name="McCusker W."/>
            <person name="McDonough S."/>
            <person name="Mehta T."/>
            <person name="Meldrim J."/>
            <person name="Meneus L."/>
            <person name="Mihai O."/>
            <person name="Mihalev A."/>
            <person name="Mihova T."/>
            <person name="Mittelman R."/>
            <person name="Mlenga V."/>
            <person name="Montmayeur A."/>
            <person name="Mulrain L."/>
            <person name="Navidi A."/>
            <person name="Naylor J."/>
            <person name="Negash T."/>
            <person name="Nguyen T."/>
            <person name="Nguyen N."/>
            <person name="Nicol R."/>
            <person name="Norbu C."/>
            <person name="Norbu N."/>
            <person name="Novod N."/>
            <person name="O'Neill B."/>
            <person name="Osman S."/>
            <person name="Markiewicz E."/>
            <person name="Oyono O.L."/>
            <person name="Patti C."/>
            <person name="Phunkhang P."/>
            <person name="Pierre F."/>
            <person name="Priest M."/>
            <person name="Raghuraman S."/>
            <person name="Rege F."/>
            <person name="Reyes R."/>
            <person name="Rise C."/>
            <person name="Rogov P."/>
            <person name="Ross K."/>
            <person name="Ryan E."/>
            <person name="Settipalli S."/>
            <person name="Shea T."/>
            <person name="Sherpa N."/>
            <person name="Shi L."/>
            <person name="Shih D."/>
            <person name="Sparrow T."/>
            <person name="Spaulding J."/>
            <person name="Stalker J."/>
            <person name="Stange-Thomann N."/>
            <person name="Stavropoulos S."/>
            <person name="Stone C."/>
            <person name="Strader C."/>
            <person name="Tesfaye S."/>
            <person name="Thomson T."/>
            <person name="Thoulutsang Y."/>
            <person name="Thoulutsang D."/>
            <person name="Topham K."/>
            <person name="Topping I."/>
            <person name="Tsamla T."/>
            <person name="Vassiliev H."/>
            <person name="Vo A."/>
            <person name="Wangchuk T."/>
            <person name="Wangdi T."/>
            <person name="Weiand M."/>
            <person name="Wilkinson J."/>
            <person name="Wilson A."/>
            <person name="Yadav S."/>
            <person name="Young G."/>
            <person name="Yu Q."/>
            <person name="Zembek L."/>
            <person name="Zhong D."/>
            <person name="Zimmer A."/>
            <person name="Zwirko Z."/>
            <person name="Jaffe D.B."/>
            <person name="Alvarez P."/>
            <person name="Brockman W."/>
            <person name="Butler J."/>
            <person name="Chin C."/>
            <person name="Gnerre S."/>
            <person name="Grabherr M."/>
            <person name="Kleber M."/>
            <person name="Mauceli E."/>
            <person name="MacCallum I."/>
        </authorList>
    </citation>
    <scope>NUCLEOTIDE SEQUENCE [LARGE SCALE GENOMIC DNA]</scope>
    <source>
        <strain evidence="4">MSH-3 / Tucson 14011-0111.49</strain>
    </source>
</reference>